<keyword evidence="2" id="KW-1185">Reference proteome</keyword>
<dbReference type="Proteomes" id="UP001519272">
    <property type="component" value="Unassembled WGS sequence"/>
</dbReference>
<reference evidence="1 2" key="1">
    <citation type="submission" date="2021-03" db="EMBL/GenBank/DDBJ databases">
        <title>Genomic Encyclopedia of Type Strains, Phase IV (KMG-IV): sequencing the most valuable type-strain genomes for metagenomic binning, comparative biology and taxonomic classification.</title>
        <authorList>
            <person name="Goeker M."/>
        </authorList>
    </citation>
    <scope>NUCLEOTIDE SEQUENCE [LARGE SCALE GENOMIC DNA]</scope>
    <source>
        <strain evidence="1 2">DSM 14349</strain>
    </source>
</reference>
<sequence length="167" mass="19316">MLHNRYDIKQAIGGISLEQYIGQGIIQQCLPEGTLITLEEVRLQADEVWKDGDMEVCSFDFKGYTLNITFHGKNAIYLFDSMDIWQGKESHLFKENKLDTVIGMKQYANSFKLNVLWFKIEEEDVCLLPNGVTMHYLKRENQRVLSKVAGTYRSYKDTKNSLQSMSS</sequence>
<organism evidence="1 2">
    <name type="scientific">Paenibacillus turicensis</name>
    <dbReference type="NCBI Taxonomy" id="160487"/>
    <lineage>
        <taxon>Bacteria</taxon>
        <taxon>Bacillati</taxon>
        <taxon>Bacillota</taxon>
        <taxon>Bacilli</taxon>
        <taxon>Bacillales</taxon>
        <taxon>Paenibacillaceae</taxon>
        <taxon>Paenibacillus</taxon>
    </lineage>
</organism>
<evidence type="ECO:0000313" key="2">
    <source>
        <dbReference type="Proteomes" id="UP001519272"/>
    </source>
</evidence>
<proteinExistence type="predicted"/>
<dbReference type="EMBL" id="JAGGKG010000017">
    <property type="protein sequence ID" value="MBP1906641.1"/>
    <property type="molecule type" value="Genomic_DNA"/>
</dbReference>
<name>A0ABS4FVN8_9BACL</name>
<accession>A0ABS4FVN8</accession>
<dbReference type="RefSeq" id="WP_210090239.1">
    <property type="nucleotide sequence ID" value="NZ_JAGGKG010000017.1"/>
</dbReference>
<comment type="caution">
    <text evidence="1">The sequence shown here is derived from an EMBL/GenBank/DDBJ whole genome shotgun (WGS) entry which is preliminary data.</text>
</comment>
<gene>
    <name evidence="1" type="ORF">J2Z32_003305</name>
</gene>
<protein>
    <submittedName>
        <fullName evidence="1">Uncharacterized protein</fullName>
    </submittedName>
</protein>
<evidence type="ECO:0000313" key="1">
    <source>
        <dbReference type="EMBL" id="MBP1906641.1"/>
    </source>
</evidence>